<keyword evidence="4 7" id="KW-0067">ATP-binding</keyword>
<evidence type="ECO:0000256" key="3">
    <source>
        <dbReference type="ARBA" id="ARBA00022741"/>
    </source>
</evidence>
<evidence type="ECO:0000256" key="2">
    <source>
        <dbReference type="ARBA" id="ARBA00022448"/>
    </source>
</evidence>
<dbReference type="Pfam" id="PF00005">
    <property type="entry name" value="ABC_tran"/>
    <property type="match status" value="1"/>
</dbReference>
<dbReference type="EMBL" id="PDVP01000002">
    <property type="protein sequence ID" value="PHP67913.1"/>
    <property type="molecule type" value="Genomic_DNA"/>
</dbReference>
<keyword evidence="3" id="KW-0547">Nucleotide-binding</keyword>
<protein>
    <submittedName>
        <fullName evidence="7">ABC transporter ATP-binding protein</fullName>
    </submittedName>
</protein>
<keyword evidence="8" id="KW-1185">Reference proteome</keyword>
<evidence type="ECO:0000256" key="1">
    <source>
        <dbReference type="ARBA" id="ARBA00005417"/>
    </source>
</evidence>
<organism evidence="7 8">
    <name type="scientific">Zhengella mangrovi</name>
    <dbReference type="NCBI Taxonomy" id="1982044"/>
    <lineage>
        <taxon>Bacteria</taxon>
        <taxon>Pseudomonadati</taxon>
        <taxon>Pseudomonadota</taxon>
        <taxon>Alphaproteobacteria</taxon>
        <taxon>Hyphomicrobiales</taxon>
        <taxon>Notoacmeibacteraceae</taxon>
        <taxon>Zhengella</taxon>
    </lineage>
</organism>
<proteinExistence type="inferred from homology"/>
<keyword evidence="5" id="KW-0029">Amino-acid transport</keyword>
<evidence type="ECO:0000256" key="5">
    <source>
        <dbReference type="ARBA" id="ARBA00022970"/>
    </source>
</evidence>
<dbReference type="SUPFAM" id="SSF52540">
    <property type="entry name" value="P-loop containing nucleoside triphosphate hydrolases"/>
    <property type="match status" value="1"/>
</dbReference>
<name>A0A2G1QQX4_9HYPH</name>
<dbReference type="PANTHER" id="PTHR43820:SF4">
    <property type="entry name" value="HIGH-AFFINITY BRANCHED-CHAIN AMINO ACID TRANSPORT ATP-BINDING PROTEIN LIVF"/>
    <property type="match status" value="1"/>
</dbReference>
<feature type="domain" description="ABC transporter" evidence="6">
    <location>
        <begin position="3"/>
        <end position="234"/>
    </location>
</feature>
<dbReference type="InterPro" id="IPR003439">
    <property type="entry name" value="ABC_transporter-like_ATP-bd"/>
</dbReference>
<dbReference type="InterPro" id="IPR003593">
    <property type="entry name" value="AAA+_ATPase"/>
</dbReference>
<dbReference type="PROSITE" id="PS50893">
    <property type="entry name" value="ABC_TRANSPORTER_2"/>
    <property type="match status" value="1"/>
</dbReference>
<dbReference type="PANTHER" id="PTHR43820">
    <property type="entry name" value="HIGH-AFFINITY BRANCHED-CHAIN AMINO ACID TRANSPORT ATP-BINDING PROTEIN LIVF"/>
    <property type="match status" value="1"/>
</dbReference>
<gene>
    <name evidence="7" type="ORF">CSC94_04320</name>
</gene>
<dbReference type="OrthoDB" id="9776369at2"/>
<dbReference type="AlphaFoldDB" id="A0A2G1QQX4"/>
<dbReference type="GO" id="GO:0005524">
    <property type="term" value="F:ATP binding"/>
    <property type="evidence" value="ECO:0007669"/>
    <property type="project" value="UniProtKB-KW"/>
</dbReference>
<dbReference type="CDD" id="cd03224">
    <property type="entry name" value="ABC_TM1139_LivF_branched"/>
    <property type="match status" value="1"/>
</dbReference>
<comment type="similarity">
    <text evidence="1">Belongs to the ABC transporter superfamily.</text>
</comment>
<dbReference type="RefSeq" id="WP_099304192.1">
    <property type="nucleotide sequence ID" value="NZ_PDVP01000002.1"/>
</dbReference>
<dbReference type="GO" id="GO:0015658">
    <property type="term" value="F:branched-chain amino acid transmembrane transporter activity"/>
    <property type="evidence" value="ECO:0007669"/>
    <property type="project" value="TreeGrafter"/>
</dbReference>
<reference evidence="7 8" key="1">
    <citation type="submission" date="2017-10" db="EMBL/GenBank/DDBJ databases">
        <title>Sedimentibacterium mangrovi gen. nov., sp. nov., a novel member of family Phyllobacteriacea isolated from mangrove sediment.</title>
        <authorList>
            <person name="Liao H."/>
            <person name="Tian Y."/>
        </authorList>
    </citation>
    <scope>NUCLEOTIDE SEQUENCE [LARGE SCALE GENOMIC DNA]</scope>
    <source>
        <strain evidence="7 8">X9-2-2</strain>
    </source>
</reference>
<evidence type="ECO:0000256" key="4">
    <source>
        <dbReference type="ARBA" id="ARBA00022840"/>
    </source>
</evidence>
<evidence type="ECO:0000259" key="6">
    <source>
        <dbReference type="PROSITE" id="PS50893"/>
    </source>
</evidence>
<dbReference type="GO" id="GO:0016887">
    <property type="term" value="F:ATP hydrolysis activity"/>
    <property type="evidence" value="ECO:0007669"/>
    <property type="project" value="InterPro"/>
</dbReference>
<dbReference type="SMART" id="SM00382">
    <property type="entry name" value="AAA"/>
    <property type="match status" value="1"/>
</dbReference>
<comment type="caution">
    <text evidence="7">The sequence shown here is derived from an EMBL/GenBank/DDBJ whole genome shotgun (WGS) entry which is preliminary data.</text>
</comment>
<dbReference type="Gene3D" id="3.40.50.300">
    <property type="entry name" value="P-loop containing nucleotide triphosphate hydrolases"/>
    <property type="match status" value="1"/>
</dbReference>
<keyword evidence="2" id="KW-0813">Transport</keyword>
<evidence type="ECO:0000313" key="7">
    <source>
        <dbReference type="EMBL" id="PHP67913.1"/>
    </source>
</evidence>
<dbReference type="InterPro" id="IPR052156">
    <property type="entry name" value="BCAA_Transport_ATP-bd_LivF"/>
</dbReference>
<dbReference type="InterPro" id="IPR027417">
    <property type="entry name" value="P-loop_NTPase"/>
</dbReference>
<sequence length="246" mass="25905">MTLEVKALEVREGNRRILGDVDLKLDRGAITAVLGANGAGKSELVLAIAGILPVSAGSVHINGADFTGAGPGAIRRAGVAAVPEGHRVLTRLSVDDNLRAAGALLSKAELEKTLADTYALFPELAERKPQLAGTMSGGQQQMLALGHAMMSRPSYLLIDEMSLGLAPLIVKRLMKFVTTLKERNVGVLLIEQFTDMALAIADHAVVLRGGTIRYSGRAAKLVQQPDLLDSAYFGIDAARHGAHVGV</sequence>
<dbReference type="GO" id="GO:0015807">
    <property type="term" value="P:L-amino acid transport"/>
    <property type="evidence" value="ECO:0007669"/>
    <property type="project" value="TreeGrafter"/>
</dbReference>
<evidence type="ECO:0000313" key="8">
    <source>
        <dbReference type="Proteomes" id="UP000221168"/>
    </source>
</evidence>
<accession>A0A2G1QQX4</accession>
<dbReference type="Proteomes" id="UP000221168">
    <property type="component" value="Unassembled WGS sequence"/>
</dbReference>